<dbReference type="Gene3D" id="2.40.128.260">
    <property type="entry name" value="Type IV secretion system, VirB10/TraB/TrbI"/>
    <property type="match status" value="1"/>
</dbReference>
<evidence type="ECO:0000256" key="6">
    <source>
        <dbReference type="SAM" id="MobiDB-lite"/>
    </source>
</evidence>
<feature type="compositionally biased region" description="Pro residues" evidence="6">
    <location>
        <begin position="1"/>
        <end position="11"/>
    </location>
</feature>
<dbReference type="GO" id="GO:0016020">
    <property type="term" value="C:membrane"/>
    <property type="evidence" value="ECO:0007669"/>
    <property type="project" value="UniProtKB-SubCell"/>
</dbReference>
<feature type="region of interest" description="Disordered" evidence="6">
    <location>
        <begin position="1"/>
        <end position="28"/>
    </location>
</feature>
<comment type="caution">
    <text evidence="8">The sequence shown here is derived from an EMBL/GenBank/DDBJ whole genome shotgun (WGS) entry which is preliminary data.</text>
</comment>
<protein>
    <submittedName>
        <fullName evidence="8">Conjugal transfer protein TrbI</fullName>
    </submittedName>
</protein>
<dbReference type="InterPro" id="IPR005498">
    <property type="entry name" value="T4SS_VirB10/TraB/TrbI"/>
</dbReference>
<evidence type="ECO:0000256" key="2">
    <source>
        <dbReference type="ARBA" id="ARBA00010265"/>
    </source>
</evidence>
<feature type="region of interest" description="Disordered" evidence="6">
    <location>
        <begin position="188"/>
        <end position="209"/>
    </location>
</feature>
<keyword evidence="5 7" id="KW-0472">Membrane</keyword>
<evidence type="ECO:0000313" key="9">
    <source>
        <dbReference type="Proteomes" id="UP000241206"/>
    </source>
</evidence>
<sequence length="424" mass="44592">MSEPPVDPIAPEPEAQAASPAPPSKAAPDTLVLRASPRRVVRFRRGVIIGGAAVGSLAIAGVAWMALGPKTLQIVAAGEDKAITDRHTPADQVMNLPGSYGEVARGVPVLGAPLPGDLGKPILDRQRQLAGDDPTPAMTPEEQAAEAERQRLAGQAAQAREAGVMVQSSGRSTGTAMAFSQSAADVPIAPEPPAASDRLALDPEHDQNNQQRKLDFVGRQASGGIYNAHVLETPASPYQVMAGSVIAASLLTGLNSDLPGMVIAQVTENVFDTVTGRTLLIPQGARLIGSYDSVVAFGQSRALLVWQRIILPDGSSIQIDNLPATDAAGYAGLEDKVDFHTWRLLKGVALSTLLGVGTEVSIGDDESDLVRAVRQSTQQSANQAGQQIVTRNLNIQPTITVRPGWPLRVIVHKDLQLRPWGGAR</sequence>
<feature type="compositionally biased region" description="Basic and acidic residues" evidence="6">
    <location>
        <begin position="199"/>
        <end position="209"/>
    </location>
</feature>
<proteinExistence type="inferred from homology"/>
<evidence type="ECO:0000256" key="4">
    <source>
        <dbReference type="ARBA" id="ARBA00022989"/>
    </source>
</evidence>
<reference evidence="8 9" key="1">
    <citation type="submission" date="2017-11" db="EMBL/GenBank/DDBJ databases">
        <title>Sphingomonas oleivorans sp. nov., isolated from oil-contaminated soil.</title>
        <authorList>
            <person name="Wang L."/>
            <person name="Chen L."/>
        </authorList>
    </citation>
    <scope>NUCLEOTIDE SEQUENCE [LARGE SCALE GENOMIC DNA]</scope>
    <source>
        <strain evidence="8 9">K101</strain>
    </source>
</reference>
<dbReference type="Proteomes" id="UP000241206">
    <property type="component" value="Unassembled WGS sequence"/>
</dbReference>
<dbReference type="Pfam" id="PF03743">
    <property type="entry name" value="TrbI"/>
    <property type="match status" value="1"/>
</dbReference>
<evidence type="ECO:0000256" key="1">
    <source>
        <dbReference type="ARBA" id="ARBA00004167"/>
    </source>
</evidence>
<gene>
    <name evidence="8" type="ORF">CV103_01190</name>
</gene>
<organism evidence="8 9">
    <name type="scientific">Edaphosphingomonas fennica</name>
    <dbReference type="NCBI Taxonomy" id="114404"/>
    <lineage>
        <taxon>Bacteria</taxon>
        <taxon>Pseudomonadati</taxon>
        <taxon>Pseudomonadota</taxon>
        <taxon>Alphaproteobacteria</taxon>
        <taxon>Sphingomonadales</taxon>
        <taxon>Rhizorhabdaceae</taxon>
        <taxon>Edaphosphingomonas</taxon>
    </lineage>
</organism>
<name>A0A2T4I869_9SPHN</name>
<dbReference type="RefSeq" id="WP_107393697.1">
    <property type="nucleotide sequence ID" value="NZ_PHHF01000004.1"/>
</dbReference>
<comment type="subcellular location">
    <subcellularLocation>
        <location evidence="1">Membrane</location>
        <topology evidence="1">Single-pass membrane protein</topology>
    </subcellularLocation>
</comment>
<dbReference type="CDD" id="cd16429">
    <property type="entry name" value="VirB10"/>
    <property type="match status" value="1"/>
</dbReference>
<evidence type="ECO:0000256" key="7">
    <source>
        <dbReference type="SAM" id="Phobius"/>
    </source>
</evidence>
<evidence type="ECO:0000313" key="8">
    <source>
        <dbReference type="EMBL" id="PTD27709.1"/>
    </source>
</evidence>
<evidence type="ECO:0000256" key="5">
    <source>
        <dbReference type="ARBA" id="ARBA00023136"/>
    </source>
</evidence>
<dbReference type="EMBL" id="PHHF01000004">
    <property type="protein sequence ID" value="PTD27709.1"/>
    <property type="molecule type" value="Genomic_DNA"/>
</dbReference>
<comment type="similarity">
    <text evidence="2">Belongs to the TrbI/VirB10 family.</text>
</comment>
<accession>A0A2T4I869</accession>
<keyword evidence="9" id="KW-1185">Reference proteome</keyword>
<dbReference type="InterPro" id="IPR042217">
    <property type="entry name" value="T4SS_VirB10/TrbI"/>
</dbReference>
<keyword evidence="4 7" id="KW-1133">Transmembrane helix</keyword>
<keyword evidence="3 7" id="KW-0812">Transmembrane</keyword>
<feature type="region of interest" description="Disordered" evidence="6">
    <location>
        <begin position="128"/>
        <end position="150"/>
    </location>
</feature>
<evidence type="ECO:0000256" key="3">
    <source>
        <dbReference type="ARBA" id="ARBA00022692"/>
    </source>
</evidence>
<feature type="transmembrane region" description="Helical" evidence="7">
    <location>
        <begin position="47"/>
        <end position="67"/>
    </location>
</feature>
<dbReference type="AlphaFoldDB" id="A0A2T4I869"/>